<protein>
    <submittedName>
        <fullName evidence="2">Uncharacterized protein</fullName>
    </submittedName>
</protein>
<evidence type="ECO:0000313" key="3">
    <source>
        <dbReference type="Proteomes" id="UP000232323"/>
    </source>
</evidence>
<comment type="caution">
    <text evidence="2">The sequence shown here is derived from an EMBL/GenBank/DDBJ whole genome shotgun (WGS) entry which is preliminary data.</text>
</comment>
<accession>A0A250WSJ0</accession>
<dbReference type="EMBL" id="BEGY01000005">
    <property type="protein sequence ID" value="GAX73751.1"/>
    <property type="molecule type" value="Genomic_DNA"/>
</dbReference>
<feature type="transmembrane region" description="Helical" evidence="1">
    <location>
        <begin position="12"/>
        <end position="34"/>
    </location>
</feature>
<organism evidence="2 3">
    <name type="scientific">Chlamydomonas eustigma</name>
    <dbReference type="NCBI Taxonomy" id="1157962"/>
    <lineage>
        <taxon>Eukaryota</taxon>
        <taxon>Viridiplantae</taxon>
        <taxon>Chlorophyta</taxon>
        <taxon>core chlorophytes</taxon>
        <taxon>Chlorophyceae</taxon>
        <taxon>CS clade</taxon>
        <taxon>Chlamydomonadales</taxon>
        <taxon>Chlamydomonadaceae</taxon>
        <taxon>Chlamydomonas</taxon>
    </lineage>
</organism>
<gene>
    <name evidence="2" type="ORF">CEUSTIGMA_g1203.t1</name>
</gene>
<keyword evidence="1" id="KW-1133">Transmembrane helix</keyword>
<keyword evidence="3" id="KW-1185">Reference proteome</keyword>
<dbReference type="PANTHER" id="PTHR36706">
    <property type="entry name" value="UNNAMED PRODUCT"/>
    <property type="match status" value="1"/>
</dbReference>
<dbReference type="AlphaFoldDB" id="A0A250WSJ0"/>
<keyword evidence="1" id="KW-0472">Membrane</keyword>
<keyword evidence="1" id="KW-0812">Transmembrane</keyword>
<reference evidence="2 3" key="1">
    <citation type="submission" date="2017-08" db="EMBL/GenBank/DDBJ databases">
        <title>Acidophilic green algal genome provides insights into adaptation to an acidic environment.</title>
        <authorList>
            <person name="Hirooka S."/>
            <person name="Hirose Y."/>
            <person name="Kanesaki Y."/>
            <person name="Higuchi S."/>
            <person name="Fujiwara T."/>
            <person name="Onuma R."/>
            <person name="Era A."/>
            <person name="Ohbayashi R."/>
            <person name="Uzuka A."/>
            <person name="Nozaki H."/>
            <person name="Yoshikawa H."/>
            <person name="Miyagishima S.Y."/>
        </authorList>
    </citation>
    <scope>NUCLEOTIDE SEQUENCE [LARGE SCALE GENOMIC DNA]</scope>
    <source>
        <strain evidence="2 3">NIES-2499</strain>
    </source>
</reference>
<proteinExistence type="predicted"/>
<name>A0A250WSJ0_9CHLO</name>
<sequence>MPPKLSNKVPDTLHNVVTGGIMGVLGLGALTVILDPGSVKSYANEVEYAKANGRELRGRKQHRCNDRLEDFIQALASEEASTFRDFGPTARLMIKCFMSKPGQEPDDAYILLGPWNPCYIDPAHRAEARSESFASGGVQLPR</sequence>
<evidence type="ECO:0000256" key="1">
    <source>
        <dbReference type="SAM" id="Phobius"/>
    </source>
</evidence>
<dbReference type="OrthoDB" id="5516192at2759"/>
<evidence type="ECO:0000313" key="2">
    <source>
        <dbReference type="EMBL" id="GAX73751.1"/>
    </source>
</evidence>
<dbReference type="Proteomes" id="UP000232323">
    <property type="component" value="Unassembled WGS sequence"/>
</dbReference>